<dbReference type="Proteomes" id="UP001482620">
    <property type="component" value="Unassembled WGS sequence"/>
</dbReference>
<evidence type="ECO:0000313" key="3">
    <source>
        <dbReference type="Proteomes" id="UP001482620"/>
    </source>
</evidence>
<protein>
    <submittedName>
        <fullName evidence="2">Uncharacterized protein</fullName>
    </submittedName>
</protein>
<keyword evidence="1" id="KW-0472">Membrane</keyword>
<keyword evidence="3" id="KW-1185">Reference proteome</keyword>
<dbReference type="EMBL" id="JAHRIQ010001680">
    <property type="protein sequence ID" value="MEQ2221624.1"/>
    <property type="molecule type" value="Genomic_DNA"/>
</dbReference>
<evidence type="ECO:0000313" key="2">
    <source>
        <dbReference type="EMBL" id="MEQ2221624.1"/>
    </source>
</evidence>
<name>A0ABV0SMQ2_9TELE</name>
<reference evidence="2 3" key="1">
    <citation type="submission" date="2021-06" db="EMBL/GenBank/DDBJ databases">
        <authorList>
            <person name="Palmer J.M."/>
        </authorList>
    </citation>
    <scope>NUCLEOTIDE SEQUENCE [LARGE SCALE GENOMIC DNA]</scope>
    <source>
        <strain evidence="3">if_2019</strain>
        <tissue evidence="2">Muscle</tissue>
    </source>
</reference>
<comment type="caution">
    <text evidence="2">The sequence shown here is derived from an EMBL/GenBank/DDBJ whole genome shotgun (WGS) entry which is preliminary data.</text>
</comment>
<keyword evidence="1" id="KW-0812">Transmembrane</keyword>
<organism evidence="2 3">
    <name type="scientific">Ilyodon furcidens</name>
    <name type="common">goldbreast splitfin</name>
    <dbReference type="NCBI Taxonomy" id="33524"/>
    <lineage>
        <taxon>Eukaryota</taxon>
        <taxon>Metazoa</taxon>
        <taxon>Chordata</taxon>
        <taxon>Craniata</taxon>
        <taxon>Vertebrata</taxon>
        <taxon>Euteleostomi</taxon>
        <taxon>Actinopterygii</taxon>
        <taxon>Neopterygii</taxon>
        <taxon>Teleostei</taxon>
        <taxon>Neoteleostei</taxon>
        <taxon>Acanthomorphata</taxon>
        <taxon>Ovalentaria</taxon>
        <taxon>Atherinomorphae</taxon>
        <taxon>Cyprinodontiformes</taxon>
        <taxon>Goodeidae</taxon>
        <taxon>Ilyodon</taxon>
    </lineage>
</organism>
<proteinExistence type="predicted"/>
<evidence type="ECO:0000256" key="1">
    <source>
        <dbReference type="SAM" id="Phobius"/>
    </source>
</evidence>
<sequence length="99" mass="11413">MSVRAGQFEFLVTKIDCVNCLCESLLVCVQHQTSDQTSFMQTHNFRGVLFLDPIRRCQIQKLNTIYSVSGLSSYSLCFCLMLILLLHYTLVVFFSFLFP</sequence>
<feature type="transmembrane region" description="Helical" evidence="1">
    <location>
        <begin position="73"/>
        <end position="98"/>
    </location>
</feature>
<accession>A0ABV0SMQ2</accession>
<gene>
    <name evidence="2" type="ORF">ILYODFUR_017681</name>
</gene>
<keyword evidence="1" id="KW-1133">Transmembrane helix</keyword>